<dbReference type="SUPFAM" id="SSF141072">
    <property type="entry name" value="CalX-like"/>
    <property type="match status" value="4"/>
</dbReference>
<dbReference type="PANTHER" id="PTHR11878">
    <property type="entry name" value="SODIUM/CALCIUM EXCHANGER"/>
    <property type="match status" value="1"/>
</dbReference>
<keyword evidence="5" id="KW-1133">Transmembrane helix</keyword>
<name>A0AA35W8C5_GEOBA</name>
<evidence type="ECO:0000256" key="6">
    <source>
        <dbReference type="SAM" id="SignalP"/>
    </source>
</evidence>
<organism evidence="8 9">
    <name type="scientific">Geodia barretti</name>
    <name type="common">Barrett's horny sponge</name>
    <dbReference type="NCBI Taxonomy" id="519541"/>
    <lineage>
        <taxon>Eukaryota</taxon>
        <taxon>Metazoa</taxon>
        <taxon>Porifera</taxon>
        <taxon>Demospongiae</taxon>
        <taxon>Heteroscleromorpha</taxon>
        <taxon>Tetractinellida</taxon>
        <taxon>Astrophorina</taxon>
        <taxon>Geodiidae</taxon>
        <taxon>Geodia</taxon>
    </lineage>
</organism>
<evidence type="ECO:0000256" key="2">
    <source>
        <dbReference type="ARBA" id="ARBA00022737"/>
    </source>
</evidence>
<keyword evidence="2" id="KW-0677">Repeat</keyword>
<dbReference type="GO" id="GO:0016020">
    <property type="term" value="C:membrane"/>
    <property type="evidence" value="ECO:0007669"/>
    <property type="project" value="InterPro"/>
</dbReference>
<feature type="domain" description="Calx-beta" evidence="7">
    <location>
        <begin position="388"/>
        <end position="491"/>
    </location>
</feature>
<keyword evidence="4" id="KW-0813">Transport</keyword>
<dbReference type="InterPro" id="IPR051171">
    <property type="entry name" value="CaCA"/>
</dbReference>
<evidence type="ECO:0000313" key="8">
    <source>
        <dbReference type="EMBL" id="CAI8001968.1"/>
    </source>
</evidence>
<evidence type="ECO:0000313" key="9">
    <source>
        <dbReference type="Proteomes" id="UP001174909"/>
    </source>
</evidence>
<dbReference type="InterPro" id="IPR003644">
    <property type="entry name" value="Calx_beta"/>
</dbReference>
<proteinExistence type="predicted"/>
<dbReference type="GO" id="GO:0030001">
    <property type="term" value="P:metal ion transport"/>
    <property type="evidence" value="ECO:0007669"/>
    <property type="project" value="TreeGrafter"/>
</dbReference>
<keyword evidence="5" id="KW-0812">Transmembrane</keyword>
<dbReference type="PANTHER" id="PTHR11878:SF65">
    <property type="entry name" value="NA_CA-EXCHANGE PROTEIN, ISOFORM G"/>
    <property type="match status" value="1"/>
</dbReference>
<evidence type="ECO:0000256" key="3">
    <source>
        <dbReference type="ARBA" id="ARBA00022837"/>
    </source>
</evidence>
<feature type="chain" id="PRO_5041431899" description="Calx-beta domain-containing protein" evidence="6">
    <location>
        <begin position="24"/>
        <end position="770"/>
    </location>
</feature>
<sequence length="770" mass="81905">MGKREVATLFFLLCLLVVKNVTAETSLHFQSSTYGLGEGDSVSICVVIQLSEILTSDITVDILPDDSQDPKTALGMDYLYPTPGTLSFTPGTMSGSPQCFTLATIQDDDVEGVHTLVLTLVNATAGTLILGSSLVTITDDDVVGVSLADAASTVEGRPAEVIISLVLISGKLMCGDVIVHLSTMDMTATEPADYMGLSASPDGVLTFTPETGLSTSVLVATVLDDITEVPETFLVKITDVTTECPYNVQNSASTVTIRDRERITSSIQFVTPEIVLTEREGETVDVCVELLLLNNQTVLEHNVSFNLIIGSINATFGVDFTAPGFKLSSFIFIRAVFVEGDDNGTTCCHTLIVVDDNDFEDTIEDFVVSIHPTLISTEYTLLGDPSFTRVLINDTGDASVTITELVSVSEANGTAEVCVSPGITGSITATLSITLQVNDRRAVMGEDYSHSGGELDIMYTEGDSPLVKCLTFAIREDEILEGDHEFTVSISHVQPNWALGTPSVATVNIIDNDAEVRFVTSELIANETSVSVCVESGVSGGFETALTVGLAAQDGTASTLEDVSIPEPFQVVFSEGQNTSTGCIDILILRDAADEGDEHFTISITSGGTEPSARITSPSAVTITIQGNDPTPTTVNDEAISLPVLGAIIGVSSIVIVVTSCVAAILVYICYSKRVFRQQKTRSDDPVYATVGSKDDGVTVTKPLSPRQPPITDNAIITSPNESYTYPPIMNLGVHREIITTSLNDAYIVATLADATENDTETYEVRYELA</sequence>
<feature type="domain" description="Calx-beta" evidence="7">
    <location>
        <begin position="133"/>
        <end position="238"/>
    </location>
</feature>
<dbReference type="InterPro" id="IPR038081">
    <property type="entry name" value="CalX-like_sf"/>
</dbReference>
<keyword evidence="4" id="KW-0406">Ion transport</keyword>
<keyword evidence="1 6" id="KW-0732">Signal</keyword>
<evidence type="ECO:0000256" key="1">
    <source>
        <dbReference type="ARBA" id="ARBA00022729"/>
    </source>
</evidence>
<dbReference type="Pfam" id="PF03160">
    <property type="entry name" value="Calx-beta"/>
    <property type="match status" value="4"/>
</dbReference>
<feature type="signal peptide" evidence="6">
    <location>
        <begin position="1"/>
        <end position="23"/>
    </location>
</feature>
<keyword evidence="9" id="KW-1185">Reference proteome</keyword>
<accession>A0AA35W8C5</accession>
<dbReference type="EMBL" id="CASHTH010000456">
    <property type="protein sequence ID" value="CAI8001968.1"/>
    <property type="molecule type" value="Genomic_DNA"/>
</dbReference>
<dbReference type="Gene3D" id="2.60.40.2030">
    <property type="match status" value="4"/>
</dbReference>
<feature type="domain" description="Calx-beta" evidence="7">
    <location>
        <begin position="505"/>
        <end position="605"/>
    </location>
</feature>
<dbReference type="SMART" id="SM00237">
    <property type="entry name" value="Calx_beta"/>
    <property type="match status" value="3"/>
</dbReference>
<protein>
    <recommendedName>
        <fullName evidence="7">Calx-beta domain-containing protein</fullName>
    </recommendedName>
</protein>
<dbReference type="AlphaFoldDB" id="A0AA35W8C5"/>
<keyword evidence="5" id="KW-0472">Membrane</keyword>
<evidence type="ECO:0000259" key="7">
    <source>
        <dbReference type="SMART" id="SM00237"/>
    </source>
</evidence>
<evidence type="ECO:0000256" key="5">
    <source>
        <dbReference type="SAM" id="Phobius"/>
    </source>
</evidence>
<reference evidence="8" key="1">
    <citation type="submission" date="2023-03" db="EMBL/GenBank/DDBJ databases">
        <authorList>
            <person name="Steffen K."/>
            <person name="Cardenas P."/>
        </authorList>
    </citation>
    <scope>NUCLEOTIDE SEQUENCE</scope>
</reference>
<gene>
    <name evidence="8" type="ORF">GBAR_LOCUS3290</name>
</gene>
<evidence type="ECO:0000256" key="4">
    <source>
        <dbReference type="ARBA" id="ARBA00023065"/>
    </source>
</evidence>
<dbReference type="GO" id="GO:0007154">
    <property type="term" value="P:cell communication"/>
    <property type="evidence" value="ECO:0007669"/>
    <property type="project" value="InterPro"/>
</dbReference>
<keyword evidence="3" id="KW-0106">Calcium</keyword>
<comment type="caution">
    <text evidence="8">The sequence shown here is derived from an EMBL/GenBank/DDBJ whole genome shotgun (WGS) entry which is preliminary data.</text>
</comment>
<dbReference type="Proteomes" id="UP001174909">
    <property type="component" value="Unassembled WGS sequence"/>
</dbReference>
<feature type="transmembrane region" description="Helical" evidence="5">
    <location>
        <begin position="644"/>
        <end position="671"/>
    </location>
</feature>